<dbReference type="Pfam" id="PF20444">
    <property type="entry name" value="DUF6703"/>
    <property type="match status" value="1"/>
</dbReference>
<evidence type="ECO:0000313" key="3">
    <source>
        <dbReference type="EMBL" id="CAB4914169.1"/>
    </source>
</evidence>
<keyword evidence="2" id="KW-0812">Transmembrane</keyword>
<dbReference type="EMBL" id="CAFBMR010000035">
    <property type="protein sequence ID" value="CAB4914169.1"/>
    <property type="molecule type" value="Genomic_DNA"/>
</dbReference>
<reference evidence="3" key="1">
    <citation type="submission" date="2020-05" db="EMBL/GenBank/DDBJ databases">
        <authorList>
            <person name="Chiriac C."/>
            <person name="Salcher M."/>
            <person name="Ghai R."/>
            <person name="Kavagutti S V."/>
        </authorList>
    </citation>
    <scope>NUCLEOTIDE SEQUENCE</scope>
</reference>
<feature type="transmembrane region" description="Helical" evidence="2">
    <location>
        <begin position="114"/>
        <end position="132"/>
    </location>
</feature>
<name>A0A6J7HEM5_9ZZZZ</name>
<evidence type="ECO:0000256" key="1">
    <source>
        <dbReference type="SAM" id="MobiDB-lite"/>
    </source>
</evidence>
<gene>
    <name evidence="3" type="ORF">UFOPK3610_01015</name>
</gene>
<accession>A0A6J7HEM5</accession>
<keyword evidence="2" id="KW-1133">Transmembrane helix</keyword>
<protein>
    <submittedName>
        <fullName evidence="3">Unannotated protein</fullName>
    </submittedName>
</protein>
<keyword evidence="2" id="KW-0472">Membrane</keyword>
<sequence length="135" mass="14595">MAKEPKKSGKPQASKPSGVRGPGHMRSAPTRALETPGESGFRRRLNKVSLPFIFILTRFPRWLLIIGLGAILLLGLIQTGSLAWLGALLLGLLALFFAWLTALSWPRLGGSGKVMRSLIVVILAGFAVFKAMGRM</sequence>
<feature type="transmembrane region" description="Helical" evidence="2">
    <location>
        <begin position="52"/>
        <end position="77"/>
    </location>
</feature>
<dbReference type="InterPro" id="IPR046549">
    <property type="entry name" value="DUF6703"/>
</dbReference>
<feature type="transmembrane region" description="Helical" evidence="2">
    <location>
        <begin position="83"/>
        <end position="102"/>
    </location>
</feature>
<evidence type="ECO:0000256" key="2">
    <source>
        <dbReference type="SAM" id="Phobius"/>
    </source>
</evidence>
<feature type="region of interest" description="Disordered" evidence="1">
    <location>
        <begin position="1"/>
        <end position="41"/>
    </location>
</feature>
<organism evidence="3">
    <name type="scientific">freshwater metagenome</name>
    <dbReference type="NCBI Taxonomy" id="449393"/>
    <lineage>
        <taxon>unclassified sequences</taxon>
        <taxon>metagenomes</taxon>
        <taxon>ecological metagenomes</taxon>
    </lineage>
</organism>
<proteinExistence type="predicted"/>
<dbReference type="AlphaFoldDB" id="A0A6J7HEM5"/>